<sequence>MSAPPDKVTTLADRRKARARPSAPWLKQVLCDDKGQPLANLANAMLALRVAPEVTNSFAYDEMMAAPILMATLPAVSADSEDPIEKPRPVRDVDVSQLQEWLQIAGLPKLGKDTVHQAVDLRAQECAFHPVRDYLDALKWDGTARIDGWLARYLGSKPTTYHTGIGRLFLVAMVARIYEPGCKADYMPIFEGQQGARKSTACAILGGEWFSDSLPDVTEGKDVAQHLVGKWLIEVGELSALSRAESAHLKAFITRPVERYRPSYGRKEVIQPRQCVFIGTTNATAYLKDETGGRRFWPVKVGLIDTDALTRDRDQLFAEAVAAYRDGAQWWPDQEFERRHIAPEQEARFDTDAWEETIRPWLAGKDRVMVTAVARECLGLETHRIGTADQRRITAILERMGWKSTRDWKGRAYVPSHVA</sequence>
<keyword evidence="3" id="KW-1185">Reference proteome</keyword>
<name>A0A4Q2U4I7_9HYPH</name>
<dbReference type="EMBL" id="QYBB01000042">
    <property type="protein sequence ID" value="RYC29705.1"/>
    <property type="molecule type" value="Genomic_DNA"/>
</dbReference>
<protein>
    <submittedName>
        <fullName evidence="2">Virulence-associated E family protein</fullName>
    </submittedName>
</protein>
<dbReference type="RefSeq" id="WP_129229133.1">
    <property type="nucleotide sequence ID" value="NZ_QYBB01000042.1"/>
</dbReference>
<dbReference type="Proteomes" id="UP000290759">
    <property type="component" value="Unassembled WGS sequence"/>
</dbReference>
<dbReference type="PANTHER" id="PTHR34985:SF1">
    <property type="entry name" value="SLR0554 PROTEIN"/>
    <property type="match status" value="1"/>
</dbReference>
<gene>
    <name evidence="2" type="ORF">D3273_22460</name>
</gene>
<dbReference type="Pfam" id="PF05272">
    <property type="entry name" value="VapE-like_dom"/>
    <property type="match status" value="1"/>
</dbReference>
<evidence type="ECO:0000259" key="1">
    <source>
        <dbReference type="Pfam" id="PF05272"/>
    </source>
</evidence>
<evidence type="ECO:0000313" key="3">
    <source>
        <dbReference type="Proteomes" id="UP000290759"/>
    </source>
</evidence>
<proteinExistence type="predicted"/>
<dbReference type="OrthoDB" id="9763644at2"/>
<dbReference type="AlphaFoldDB" id="A0A4Q2U4I7"/>
<dbReference type="InterPro" id="IPR007936">
    <property type="entry name" value="VapE-like_dom"/>
</dbReference>
<accession>A0A4Q2U4I7</accession>
<reference evidence="2 3" key="1">
    <citation type="submission" date="2018-12" db="EMBL/GenBank/DDBJ databases">
        <authorList>
            <person name="Grouzdev D.S."/>
            <person name="Krutkina M.S."/>
        </authorList>
    </citation>
    <scope>NUCLEOTIDE SEQUENCE [LARGE SCALE GENOMIC DNA]</scope>
    <source>
        <strain evidence="2 3">RmlP026</strain>
    </source>
</reference>
<dbReference type="PANTHER" id="PTHR34985">
    <property type="entry name" value="SLR0554 PROTEIN"/>
    <property type="match status" value="1"/>
</dbReference>
<evidence type="ECO:0000313" key="2">
    <source>
        <dbReference type="EMBL" id="RYC29705.1"/>
    </source>
</evidence>
<organism evidence="2 3">
    <name type="scientific">Lichenibacterium minor</name>
    <dbReference type="NCBI Taxonomy" id="2316528"/>
    <lineage>
        <taxon>Bacteria</taxon>
        <taxon>Pseudomonadati</taxon>
        <taxon>Pseudomonadota</taxon>
        <taxon>Alphaproteobacteria</taxon>
        <taxon>Hyphomicrobiales</taxon>
        <taxon>Lichenihabitantaceae</taxon>
        <taxon>Lichenibacterium</taxon>
    </lineage>
</organism>
<reference evidence="2 3" key="2">
    <citation type="submission" date="2019-02" db="EMBL/GenBank/DDBJ databases">
        <title>'Lichenibacterium ramalinii' gen. nov. sp. nov., 'Lichenibacterium minor' gen. nov. sp. nov.</title>
        <authorList>
            <person name="Pankratov T."/>
        </authorList>
    </citation>
    <scope>NUCLEOTIDE SEQUENCE [LARGE SCALE GENOMIC DNA]</scope>
    <source>
        <strain evidence="2 3">RmlP026</strain>
    </source>
</reference>
<comment type="caution">
    <text evidence="2">The sequence shown here is derived from an EMBL/GenBank/DDBJ whole genome shotgun (WGS) entry which is preliminary data.</text>
</comment>
<feature type="domain" description="Virulence-associated protein E-like" evidence="1">
    <location>
        <begin position="135"/>
        <end position="347"/>
    </location>
</feature>